<feature type="compositionally biased region" description="Low complexity" evidence="3">
    <location>
        <begin position="105"/>
        <end position="127"/>
    </location>
</feature>
<proteinExistence type="predicted"/>
<sequence>MLLYSPPALITFSGVKRRNTTPDSLQALELFVESLLTKAVEITSARSAKTLSPAHLKQCILAENRFDFLKDLVVSIPDYQGEGEEGIVATVPSASPMLHPPICRSNSTSESLTGSSSVSKRTGGTPRPRGRPRKNASVPPSNPNVQRLWASASRKSATESDESDSGESEGSEEDEDMSTDTDSLPKPRVKNAAAVAAVGEAANGVSTEPSVNSESTIQFNAVQPNFYQEINSTQPHLQIQITLPSNDAQKPETNADDDDYDT</sequence>
<dbReference type="SUPFAM" id="SSF47113">
    <property type="entry name" value="Histone-fold"/>
    <property type="match status" value="1"/>
</dbReference>
<dbReference type="InterPro" id="IPR009072">
    <property type="entry name" value="Histone-fold"/>
</dbReference>
<feature type="region of interest" description="Disordered" evidence="3">
    <location>
        <begin position="242"/>
        <end position="262"/>
    </location>
</feature>
<dbReference type="PANTHER" id="PTHR10252">
    <property type="entry name" value="HISTONE-LIKE TRANSCRIPTION FACTOR CCAAT-RELATED"/>
    <property type="match status" value="1"/>
</dbReference>
<dbReference type="PANTHER" id="PTHR10252:SF5">
    <property type="entry name" value="DR1-ASSOCIATED COREPRESSOR"/>
    <property type="match status" value="1"/>
</dbReference>
<organism evidence="5">
    <name type="scientific">Evadne anonyx</name>
    <dbReference type="NCBI Taxonomy" id="141404"/>
    <lineage>
        <taxon>Eukaryota</taxon>
        <taxon>Metazoa</taxon>
        <taxon>Ecdysozoa</taxon>
        <taxon>Arthropoda</taxon>
        <taxon>Crustacea</taxon>
        <taxon>Branchiopoda</taxon>
        <taxon>Diplostraca</taxon>
        <taxon>Cladocera</taxon>
        <taxon>Onychopoda</taxon>
        <taxon>Podonidae</taxon>
        <taxon>Evadne</taxon>
    </lineage>
</organism>
<evidence type="ECO:0000259" key="4">
    <source>
        <dbReference type="Pfam" id="PF00808"/>
    </source>
</evidence>
<dbReference type="Pfam" id="PF00808">
    <property type="entry name" value="CBFD_NFYB_HMF"/>
    <property type="match status" value="1"/>
</dbReference>
<feature type="region of interest" description="Disordered" evidence="3">
    <location>
        <begin position="93"/>
        <end position="190"/>
    </location>
</feature>
<dbReference type="AlphaFoldDB" id="A0A9N6WQN3"/>
<dbReference type="GO" id="GO:0017054">
    <property type="term" value="C:negative cofactor 2 complex"/>
    <property type="evidence" value="ECO:0007669"/>
    <property type="project" value="TreeGrafter"/>
</dbReference>
<feature type="domain" description="Transcription factor CBF/NF-Y/archaeal histone" evidence="4">
    <location>
        <begin position="26"/>
        <end position="60"/>
    </location>
</feature>
<evidence type="ECO:0000313" key="5">
    <source>
        <dbReference type="EMBL" id="CAG4642893.1"/>
    </source>
</evidence>
<feature type="compositionally biased region" description="Polar residues" evidence="3">
    <location>
        <begin position="242"/>
        <end position="252"/>
    </location>
</feature>
<evidence type="ECO:0000256" key="2">
    <source>
        <dbReference type="ARBA" id="ARBA00023242"/>
    </source>
</evidence>
<reference evidence="5" key="1">
    <citation type="submission" date="2021-04" db="EMBL/GenBank/DDBJ databases">
        <authorList>
            <person name="Cornetti L."/>
        </authorList>
    </citation>
    <scope>NUCLEOTIDE SEQUENCE</scope>
</reference>
<accession>A0A9N6WQN3</accession>
<protein>
    <submittedName>
        <fullName evidence="5">EOG090X0H1B</fullName>
    </submittedName>
</protein>
<name>A0A9N6WQN3_9CRUS</name>
<gene>
    <name evidence="5" type="primary">EOG090X0H1B</name>
</gene>
<dbReference type="GO" id="GO:0046982">
    <property type="term" value="F:protein heterodimerization activity"/>
    <property type="evidence" value="ECO:0007669"/>
    <property type="project" value="InterPro"/>
</dbReference>
<dbReference type="InterPro" id="IPR003958">
    <property type="entry name" value="CBFA_NFYB_domain"/>
</dbReference>
<evidence type="ECO:0000256" key="1">
    <source>
        <dbReference type="ARBA" id="ARBA00004123"/>
    </source>
</evidence>
<dbReference type="InterPro" id="IPR050568">
    <property type="entry name" value="Transcr_DNA_Rep_Reg"/>
</dbReference>
<comment type="subcellular location">
    <subcellularLocation>
        <location evidence="1">Nucleus</location>
    </subcellularLocation>
</comment>
<keyword evidence="2" id="KW-0539">Nucleus</keyword>
<feature type="compositionally biased region" description="Acidic residues" evidence="3">
    <location>
        <begin position="159"/>
        <end position="179"/>
    </location>
</feature>
<dbReference type="Gene3D" id="1.10.20.10">
    <property type="entry name" value="Histone, subunit A"/>
    <property type="match status" value="1"/>
</dbReference>
<dbReference type="GO" id="GO:0001046">
    <property type="term" value="F:core promoter sequence-specific DNA binding"/>
    <property type="evidence" value="ECO:0007669"/>
    <property type="project" value="TreeGrafter"/>
</dbReference>
<dbReference type="GO" id="GO:0016251">
    <property type="term" value="F:RNA polymerase II general transcription initiation factor activity"/>
    <property type="evidence" value="ECO:0007669"/>
    <property type="project" value="TreeGrafter"/>
</dbReference>
<dbReference type="EMBL" id="OC986238">
    <property type="protein sequence ID" value="CAG4642893.1"/>
    <property type="molecule type" value="Genomic_DNA"/>
</dbReference>
<evidence type="ECO:0000256" key="3">
    <source>
        <dbReference type="SAM" id="MobiDB-lite"/>
    </source>
</evidence>